<keyword evidence="2" id="KW-0812">Transmembrane</keyword>
<dbReference type="GeneID" id="63774042"/>
<comment type="caution">
    <text evidence="3">The sequence shown here is derived from an EMBL/GenBank/DDBJ whole genome shotgun (WGS) entry which is preliminary data.</text>
</comment>
<feature type="region of interest" description="Disordered" evidence="1">
    <location>
        <begin position="189"/>
        <end position="295"/>
    </location>
</feature>
<accession>A0A1Y2EIL3</accession>
<feature type="compositionally biased region" description="Basic and acidic residues" evidence="1">
    <location>
        <begin position="189"/>
        <end position="200"/>
    </location>
</feature>
<keyword evidence="4" id="KW-1185">Reference proteome</keyword>
<protein>
    <recommendedName>
        <fullName evidence="5">MARVEL domain-containing protein</fullName>
    </recommendedName>
</protein>
<evidence type="ECO:0008006" key="5">
    <source>
        <dbReference type="Google" id="ProtNLM"/>
    </source>
</evidence>
<sequence>MGLLDKEWDVDYVPGVKLGLHIMQIICGFVIFILEIILFKSENAKINSNNGWTFGLCFLSVPAWIFLVMTPRFERTRRLAQPHAMAVVDVVFAIFWLSGFASQAAYNTANSCGKGCKVSKAIVGTAFFQIVFWAGTSFLSLYTVKYYQFNGSLPGYDKLGAGKPHENIDPDKAAFSMAPHDEESYARINVDDHDPDDHDTPYNADAYGSQSSRPMFDSETEYRPHSVSPAPPSETPFDGSYRAHGTPSPLNDPYSSGYGSAPDAAPQLYAPPATGPEYSDSPAHFPVANYDRTLH</sequence>
<evidence type="ECO:0000313" key="4">
    <source>
        <dbReference type="Proteomes" id="UP000193689"/>
    </source>
</evidence>
<name>A0A1Y2EIL3_9PEZI</name>
<gene>
    <name evidence="3" type="ORF">BCR38DRAFT_404264</name>
</gene>
<proteinExistence type="predicted"/>
<dbReference type="PANTHER" id="PTHR37451">
    <property type="entry name" value="MARVEL DOMAIN"/>
    <property type="match status" value="1"/>
</dbReference>
<reference evidence="3 4" key="1">
    <citation type="submission" date="2016-07" db="EMBL/GenBank/DDBJ databases">
        <title>Pervasive Adenine N6-methylation of Active Genes in Fungi.</title>
        <authorList>
            <consortium name="DOE Joint Genome Institute"/>
            <person name="Mondo S.J."/>
            <person name="Dannebaum R.O."/>
            <person name="Kuo R.C."/>
            <person name="Labutti K."/>
            <person name="Haridas S."/>
            <person name="Kuo A."/>
            <person name="Salamov A."/>
            <person name="Ahrendt S.R."/>
            <person name="Lipzen A."/>
            <person name="Sullivan W."/>
            <person name="Andreopoulos W.B."/>
            <person name="Clum A."/>
            <person name="Lindquist E."/>
            <person name="Daum C."/>
            <person name="Ramamoorthy G.K."/>
            <person name="Gryganskyi A."/>
            <person name="Culley D."/>
            <person name="Magnuson J.K."/>
            <person name="James T.Y."/>
            <person name="O'Malley M.A."/>
            <person name="Stajich J.E."/>
            <person name="Spatafora J.W."/>
            <person name="Visel A."/>
            <person name="Grigoriev I.V."/>
        </authorList>
    </citation>
    <scope>NUCLEOTIDE SEQUENCE [LARGE SCALE GENOMIC DNA]</scope>
    <source>
        <strain evidence="3 4">CBS 129021</strain>
    </source>
</reference>
<dbReference type="STRING" id="1141098.A0A1Y2EIL3"/>
<keyword evidence="2" id="KW-1133">Transmembrane helix</keyword>
<organism evidence="3 4">
    <name type="scientific">Pseudomassariella vexata</name>
    <dbReference type="NCBI Taxonomy" id="1141098"/>
    <lineage>
        <taxon>Eukaryota</taxon>
        <taxon>Fungi</taxon>
        <taxon>Dikarya</taxon>
        <taxon>Ascomycota</taxon>
        <taxon>Pezizomycotina</taxon>
        <taxon>Sordariomycetes</taxon>
        <taxon>Xylariomycetidae</taxon>
        <taxon>Amphisphaeriales</taxon>
        <taxon>Pseudomassariaceae</taxon>
        <taxon>Pseudomassariella</taxon>
    </lineage>
</organism>
<dbReference type="AlphaFoldDB" id="A0A1Y2EIL3"/>
<dbReference type="OrthoDB" id="5284712at2759"/>
<feature type="transmembrane region" description="Helical" evidence="2">
    <location>
        <begin position="51"/>
        <end position="70"/>
    </location>
</feature>
<dbReference type="EMBL" id="MCFJ01000001">
    <property type="protein sequence ID" value="ORY71144.1"/>
    <property type="molecule type" value="Genomic_DNA"/>
</dbReference>
<dbReference type="PANTHER" id="PTHR37451:SF3">
    <property type="entry name" value="MARVEL DOMAIN-CONTAINING PROTEIN"/>
    <property type="match status" value="1"/>
</dbReference>
<evidence type="ECO:0000256" key="2">
    <source>
        <dbReference type="SAM" id="Phobius"/>
    </source>
</evidence>
<feature type="transmembrane region" description="Helical" evidence="2">
    <location>
        <begin position="121"/>
        <end position="142"/>
    </location>
</feature>
<evidence type="ECO:0000313" key="3">
    <source>
        <dbReference type="EMBL" id="ORY71144.1"/>
    </source>
</evidence>
<feature type="transmembrane region" description="Helical" evidence="2">
    <location>
        <begin position="20"/>
        <end position="39"/>
    </location>
</feature>
<evidence type="ECO:0000256" key="1">
    <source>
        <dbReference type="SAM" id="MobiDB-lite"/>
    </source>
</evidence>
<keyword evidence="2" id="KW-0472">Membrane</keyword>
<dbReference type="RefSeq" id="XP_040720736.1">
    <property type="nucleotide sequence ID" value="XM_040857830.1"/>
</dbReference>
<dbReference type="InParanoid" id="A0A1Y2EIL3"/>
<dbReference type="Proteomes" id="UP000193689">
    <property type="component" value="Unassembled WGS sequence"/>
</dbReference>